<proteinExistence type="inferred from homology"/>
<dbReference type="InterPro" id="IPR051793">
    <property type="entry name" value="NADH:flavin_oxidoreductase"/>
</dbReference>
<dbReference type="PANTHER" id="PTHR42917:SF2">
    <property type="entry name" value="2,4-DIENOYL-COA REDUCTASE [(2E)-ENOYL-COA-PRODUCING]"/>
    <property type="match status" value="1"/>
</dbReference>
<protein>
    <submittedName>
        <fullName evidence="12">2-enoate reductase</fullName>
    </submittedName>
</protein>
<gene>
    <name evidence="12" type="ORF">CIAN88_12665</name>
</gene>
<evidence type="ECO:0000256" key="3">
    <source>
        <dbReference type="ARBA" id="ARBA00011048"/>
    </source>
</evidence>
<name>A0A099I7I1_CLOIN</name>
<evidence type="ECO:0000256" key="5">
    <source>
        <dbReference type="ARBA" id="ARBA00022643"/>
    </source>
</evidence>
<keyword evidence="9" id="KW-0411">Iron-sulfur</keyword>
<dbReference type="InterPro" id="IPR036188">
    <property type="entry name" value="FAD/NAD-bd_sf"/>
</dbReference>
<dbReference type="AlphaFoldDB" id="A0A099I7I1"/>
<dbReference type="Pfam" id="PF00724">
    <property type="entry name" value="Oxidored_FMN"/>
    <property type="match status" value="1"/>
</dbReference>
<evidence type="ECO:0000313" key="13">
    <source>
        <dbReference type="Proteomes" id="UP000030008"/>
    </source>
</evidence>
<evidence type="ECO:0000256" key="1">
    <source>
        <dbReference type="ARBA" id="ARBA00001917"/>
    </source>
</evidence>
<dbReference type="RefSeq" id="WP_044905782.1">
    <property type="nucleotide sequence ID" value="NZ_JQIF01000052.1"/>
</dbReference>
<comment type="cofactor">
    <cofactor evidence="2">
        <name>[4Fe-4S] cluster</name>
        <dbReference type="ChEBI" id="CHEBI:49883"/>
    </cofactor>
</comment>
<evidence type="ECO:0000313" key="12">
    <source>
        <dbReference type="EMBL" id="KGJ52838.1"/>
    </source>
</evidence>
<evidence type="ECO:0000256" key="4">
    <source>
        <dbReference type="ARBA" id="ARBA00022630"/>
    </source>
</evidence>
<dbReference type="Pfam" id="PF07992">
    <property type="entry name" value="Pyr_redox_2"/>
    <property type="match status" value="1"/>
</dbReference>
<dbReference type="SUPFAM" id="SSF51395">
    <property type="entry name" value="FMN-linked oxidoreductases"/>
    <property type="match status" value="1"/>
</dbReference>
<evidence type="ECO:0000256" key="7">
    <source>
        <dbReference type="ARBA" id="ARBA00023002"/>
    </source>
</evidence>
<dbReference type="InterPro" id="IPR001155">
    <property type="entry name" value="OxRdtase_FMN_N"/>
</dbReference>
<feature type="domain" description="NADH:flavin oxidoreductase/NADH oxidase N-terminal" evidence="10">
    <location>
        <begin position="8"/>
        <end position="357"/>
    </location>
</feature>
<dbReference type="Proteomes" id="UP000030008">
    <property type="component" value="Unassembled WGS sequence"/>
</dbReference>
<reference evidence="12 13" key="1">
    <citation type="submission" date="2014-08" db="EMBL/GenBank/DDBJ databases">
        <title>Clostridium innocuum, an unnegligible vancomycin-resistant pathogen causing extra-intestinal infections.</title>
        <authorList>
            <person name="Feng Y."/>
            <person name="Chiu C.-H."/>
        </authorList>
    </citation>
    <scope>NUCLEOTIDE SEQUENCE [LARGE SCALE GENOMIC DNA]</scope>
    <source>
        <strain evidence="12 13">AN88</strain>
    </source>
</reference>
<dbReference type="InterPro" id="IPR023753">
    <property type="entry name" value="FAD/NAD-binding_dom"/>
</dbReference>
<evidence type="ECO:0000256" key="2">
    <source>
        <dbReference type="ARBA" id="ARBA00001966"/>
    </source>
</evidence>
<dbReference type="GO" id="GO:0010181">
    <property type="term" value="F:FMN binding"/>
    <property type="evidence" value="ECO:0007669"/>
    <property type="project" value="InterPro"/>
</dbReference>
<dbReference type="Gene3D" id="3.50.50.60">
    <property type="entry name" value="FAD/NAD(P)-binding domain"/>
    <property type="match status" value="1"/>
</dbReference>
<organism evidence="12 13">
    <name type="scientific">Clostridium innocuum</name>
    <dbReference type="NCBI Taxonomy" id="1522"/>
    <lineage>
        <taxon>Bacteria</taxon>
        <taxon>Bacillati</taxon>
        <taxon>Bacillota</taxon>
        <taxon>Clostridia</taxon>
        <taxon>Eubacteriales</taxon>
        <taxon>Clostridiaceae</taxon>
        <taxon>Clostridium</taxon>
    </lineage>
</organism>
<dbReference type="SUPFAM" id="SSF51905">
    <property type="entry name" value="FAD/NAD(P)-binding domain"/>
    <property type="match status" value="1"/>
</dbReference>
<accession>A0A099I7I1</accession>
<dbReference type="GO" id="GO:0016491">
    <property type="term" value="F:oxidoreductase activity"/>
    <property type="evidence" value="ECO:0007669"/>
    <property type="project" value="UniProtKB-KW"/>
</dbReference>
<evidence type="ECO:0000256" key="8">
    <source>
        <dbReference type="ARBA" id="ARBA00023004"/>
    </source>
</evidence>
<comment type="caution">
    <text evidence="12">The sequence shown here is derived from an EMBL/GenBank/DDBJ whole genome shotgun (WGS) entry which is preliminary data.</text>
</comment>
<dbReference type="GO" id="GO:0046872">
    <property type="term" value="F:metal ion binding"/>
    <property type="evidence" value="ECO:0007669"/>
    <property type="project" value="UniProtKB-KW"/>
</dbReference>
<comment type="similarity">
    <text evidence="3">In the N-terminal section; belongs to the NADH:flavin oxidoreductase/NADH oxidase family.</text>
</comment>
<dbReference type="GO" id="GO:0051536">
    <property type="term" value="F:iron-sulfur cluster binding"/>
    <property type="evidence" value="ECO:0007669"/>
    <property type="project" value="UniProtKB-KW"/>
</dbReference>
<keyword evidence="4" id="KW-0285">Flavoprotein</keyword>
<feature type="domain" description="FAD/NAD(P)-binding" evidence="11">
    <location>
        <begin position="406"/>
        <end position="635"/>
    </location>
</feature>
<keyword evidence="6" id="KW-0479">Metal-binding</keyword>
<dbReference type="InterPro" id="IPR013785">
    <property type="entry name" value="Aldolase_TIM"/>
</dbReference>
<dbReference type="PANTHER" id="PTHR42917">
    <property type="entry name" value="2,4-DIENOYL-COA REDUCTASE"/>
    <property type="match status" value="1"/>
</dbReference>
<keyword evidence="7" id="KW-0560">Oxidoreductase</keyword>
<sequence>MKKEYEALFTPLRIGNVEIRNRFAMAPMAMGQLDDHWAYKQESIDYFTERARGGTGLIITGANFIENRIEKHRKASFPCPLEDPQSYMTQLKKMSDNIHAYNSKLFVQLTAGLGRSAIPAMILDNTFVAPSATTNRWDPSIQHRALTTEEIYELIKDFATCAMLAKMGGADGIEVHAVHEGYLLDNFTMEYFNQREDEFGGNLMGRLRFPLAILQAVKQACGKDFPVILRFSLKSFIRAERHGILPGESYPELGRDIEEGLQFAKILTEAGYDALNVDAGSYDAWYWAHPPFFQDRGLYLPFAEKVKKVVKVPVLTAGRMGYPQLAAEALQEGKCDMVVLGRPLLADPEFVNKMRQGNIQDIRPCLSCHDGCFNRAHSMRLMSCAVNPQCNREKESAFCKAEHTKSCLVIGGGPAGMEAARVLALRGHTVTLVEKEKQLGGMYRWASVPEFKDDGKLLISWYEHQMERLKVQVELNSDVQAQDPRIEAADVVICATGSHAFLPPIKGIEYGVTAVDVLKGAVTAKKEATIIGGGLVGCELAIWLSQHGKSVHIIEMADTLMSTGAPADMNKQMILELLEHHQVEIRLQTKLQEIREHEIVVETQGAIQELASDCTILALGYRSNRSLYDQILLKAKDIYNIGDSSHPKDIMEGIWDAYELCSHL</sequence>
<keyword evidence="5" id="KW-0288">FMN</keyword>
<dbReference type="Gene3D" id="3.20.20.70">
    <property type="entry name" value="Aldolase class I"/>
    <property type="match status" value="1"/>
</dbReference>
<dbReference type="Gene3D" id="3.40.50.720">
    <property type="entry name" value="NAD(P)-binding Rossmann-like Domain"/>
    <property type="match status" value="1"/>
</dbReference>
<evidence type="ECO:0000259" key="11">
    <source>
        <dbReference type="Pfam" id="PF07992"/>
    </source>
</evidence>
<comment type="cofactor">
    <cofactor evidence="1">
        <name>FMN</name>
        <dbReference type="ChEBI" id="CHEBI:58210"/>
    </cofactor>
</comment>
<keyword evidence="8" id="KW-0408">Iron</keyword>
<dbReference type="EMBL" id="JQIF01000052">
    <property type="protein sequence ID" value="KGJ52838.1"/>
    <property type="molecule type" value="Genomic_DNA"/>
</dbReference>
<evidence type="ECO:0000256" key="6">
    <source>
        <dbReference type="ARBA" id="ARBA00022723"/>
    </source>
</evidence>
<dbReference type="PRINTS" id="PR00368">
    <property type="entry name" value="FADPNR"/>
</dbReference>
<evidence type="ECO:0000256" key="9">
    <source>
        <dbReference type="ARBA" id="ARBA00023014"/>
    </source>
</evidence>
<evidence type="ECO:0000259" key="10">
    <source>
        <dbReference type="Pfam" id="PF00724"/>
    </source>
</evidence>